<dbReference type="EMBL" id="VNHX01000016">
    <property type="protein sequence ID" value="TYP92412.1"/>
    <property type="molecule type" value="Genomic_DNA"/>
</dbReference>
<evidence type="ECO:0000313" key="6">
    <source>
        <dbReference type="Proteomes" id="UP000325105"/>
    </source>
</evidence>
<dbReference type="Proteomes" id="UP000325105">
    <property type="component" value="Unassembled WGS sequence"/>
</dbReference>
<keyword evidence="3" id="KW-0804">Transcription</keyword>
<dbReference type="InterPro" id="IPR046532">
    <property type="entry name" value="DUF6597"/>
</dbReference>
<keyword evidence="1" id="KW-0805">Transcription regulation</keyword>
<evidence type="ECO:0000256" key="2">
    <source>
        <dbReference type="ARBA" id="ARBA00023125"/>
    </source>
</evidence>
<dbReference type="GO" id="GO:0043565">
    <property type="term" value="F:sequence-specific DNA binding"/>
    <property type="evidence" value="ECO:0007669"/>
    <property type="project" value="InterPro"/>
</dbReference>
<dbReference type="Pfam" id="PF12833">
    <property type="entry name" value="HTH_18"/>
    <property type="match status" value="1"/>
</dbReference>
<sequence length="244" mass="27814">MVFKIVYPTKNLSSSIHNYWELRGEEHDNCSDRIFPDGCSGLVLNMGNVCLTDSGRSSLLPGTTSVVGPMTTYKESLIRADTHLIGVCFKPGAFANFYDFVAQDQLLNETVQLDRKDSFDVGKFLVEGWHYFNRFFSARLNIRNGLVLDVIEDIHSTCGILRLAQIVDRNHVTMRTLERLFKKHIGLTPKEYSRIIRLQRSMTMIKNNVGHKTLSDIAFECGYYDHAHLTNEIREFTGLAPSML</sequence>
<dbReference type="AlphaFoldDB" id="A0A5S5DCI3"/>
<dbReference type="GO" id="GO:0003700">
    <property type="term" value="F:DNA-binding transcription factor activity"/>
    <property type="evidence" value="ECO:0007669"/>
    <property type="project" value="InterPro"/>
</dbReference>
<name>A0A5S5DCI3_9SPHI</name>
<dbReference type="InterPro" id="IPR018062">
    <property type="entry name" value="HTH_AraC-typ_CS"/>
</dbReference>
<evidence type="ECO:0000313" key="5">
    <source>
        <dbReference type="EMBL" id="TYP92412.1"/>
    </source>
</evidence>
<dbReference type="PANTHER" id="PTHR46796">
    <property type="entry name" value="HTH-TYPE TRANSCRIPTIONAL ACTIVATOR RHAS-RELATED"/>
    <property type="match status" value="1"/>
</dbReference>
<dbReference type="InterPro" id="IPR050204">
    <property type="entry name" value="AraC_XylS_family_regulators"/>
</dbReference>
<dbReference type="InterPro" id="IPR018060">
    <property type="entry name" value="HTH_AraC"/>
</dbReference>
<evidence type="ECO:0000256" key="1">
    <source>
        <dbReference type="ARBA" id="ARBA00023015"/>
    </source>
</evidence>
<dbReference type="Gene3D" id="1.10.10.60">
    <property type="entry name" value="Homeodomain-like"/>
    <property type="match status" value="1"/>
</dbReference>
<dbReference type="OrthoDB" id="323290at2"/>
<accession>A0A5S5DCI3</accession>
<dbReference type="PROSITE" id="PS00041">
    <property type="entry name" value="HTH_ARAC_FAMILY_1"/>
    <property type="match status" value="1"/>
</dbReference>
<proteinExistence type="predicted"/>
<dbReference type="Pfam" id="PF20240">
    <property type="entry name" value="DUF6597"/>
    <property type="match status" value="1"/>
</dbReference>
<protein>
    <submittedName>
        <fullName evidence="5">Helix-turn-helix protein</fullName>
    </submittedName>
</protein>
<keyword evidence="6" id="KW-1185">Reference proteome</keyword>
<keyword evidence="2" id="KW-0238">DNA-binding</keyword>
<dbReference type="PANTHER" id="PTHR46796:SF13">
    <property type="entry name" value="HTH-TYPE TRANSCRIPTIONAL ACTIVATOR RHAS"/>
    <property type="match status" value="1"/>
</dbReference>
<dbReference type="SMART" id="SM00342">
    <property type="entry name" value="HTH_ARAC"/>
    <property type="match status" value="1"/>
</dbReference>
<comment type="caution">
    <text evidence="5">The sequence shown here is derived from an EMBL/GenBank/DDBJ whole genome shotgun (WGS) entry which is preliminary data.</text>
</comment>
<organism evidence="5 6">
    <name type="scientific">Sphingobacterium allocomposti</name>
    <dbReference type="NCBI Taxonomy" id="415956"/>
    <lineage>
        <taxon>Bacteria</taxon>
        <taxon>Pseudomonadati</taxon>
        <taxon>Bacteroidota</taxon>
        <taxon>Sphingobacteriia</taxon>
        <taxon>Sphingobacteriales</taxon>
        <taxon>Sphingobacteriaceae</taxon>
        <taxon>Sphingobacterium</taxon>
    </lineage>
</organism>
<feature type="domain" description="HTH araC/xylS-type" evidence="4">
    <location>
        <begin position="144"/>
        <end position="244"/>
    </location>
</feature>
<evidence type="ECO:0000256" key="3">
    <source>
        <dbReference type="ARBA" id="ARBA00023163"/>
    </source>
</evidence>
<evidence type="ECO:0000259" key="4">
    <source>
        <dbReference type="PROSITE" id="PS01124"/>
    </source>
</evidence>
<reference evidence="5 6" key="1">
    <citation type="submission" date="2019-07" db="EMBL/GenBank/DDBJ databases">
        <title>Genomic Encyclopedia of Archaeal and Bacterial Type Strains, Phase II (KMG-II): from individual species to whole genera.</title>
        <authorList>
            <person name="Goeker M."/>
        </authorList>
    </citation>
    <scope>NUCLEOTIDE SEQUENCE [LARGE SCALE GENOMIC DNA]</scope>
    <source>
        <strain evidence="5 6">DSM 18850</strain>
    </source>
</reference>
<dbReference type="RefSeq" id="WP_148909244.1">
    <property type="nucleotide sequence ID" value="NZ_VNHX01000016.1"/>
</dbReference>
<dbReference type="PROSITE" id="PS01124">
    <property type="entry name" value="HTH_ARAC_FAMILY_2"/>
    <property type="match status" value="1"/>
</dbReference>
<gene>
    <name evidence="5" type="ORF">BC792_11614</name>
</gene>